<dbReference type="RefSeq" id="WP_076095942.1">
    <property type="nucleotide sequence ID" value="NZ_MTHD01000004.1"/>
</dbReference>
<protein>
    <submittedName>
        <fullName evidence="1">InaA protein</fullName>
    </submittedName>
</protein>
<dbReference type="InterPro" id="IPR011009">
    <property type="entry name" value="Kinase-like_dom_sf"/>
</dbReference>
<keyword evidence="2" id="KW-1185">Reference proteome</keyword>
<accession>A0A1R1I391</accession>
<gene>
    <name evidence="1" type="ORF">BJN45_13145</name>
</gene>
<comment type="caution">
    <text evidence="1">The sequence shown here is derived from an EMBL/GenBank/DDBJ whole genome shotgun (WGS) entry which is preliminary data.</text>
</comment>
<name>A0A1R1I391_9RHOO</name>
<dbReference type="Pfam" id="PF06293">
    <property type="entry name" value="Kdo"/>
    <property type="match status" value="1"/>
</dbReference>
<evidence type="ECO:0000313" key="1">
    <source>
        <dbReference type="EMBL" id="OMG53167.1"/>
    </source>
</evidence>
<organism evidence="1 2">
    <name type="scientific">Azonexus hydrophilus</name>
    <dbReference type="NCBI Taxonomy" id="418702"/>
    <lineage>
        <taxon>Bacteria</taxon>
        <taxon>Pseudomonadati</taxon>
        <taxon>Pseudomonadota</taxon>
        <taxon>Betaproteobacteria</taxon>
        <taxon>Rhodocyclales</taxon>
        <taxon>Azonexaceae</taxon>
        <taxon>Azonexus</taxon>
    </lineage>
</organism>
<dbReference type="EMBL" id="MTHD01000004">
    <property type="protein sequence ID" value="OMG53167.1"/>
    <property type="molecule type" value="Genomic_DNA"/>
</dbReference>
<dbReference type="OrthoDB" id="5405319at2"/>
<dbReference type="Proteomes" id="UP000187526">
    <property type="component" value="Unassembled WGS sequence"/>
</dbReference>
<reference evidence="1 2" key="1">
    <citation type="submission" date="2016-10" db="EMBL/GenBank/DDBJ databases">
        <title>Alkaliphiles isolated from bioreactors.</title>
        <authorList>
            <person name="Salah Z."/>
            <person name="Rout S.P."/>
            <person name="Humphreys P.N."/>
        </authorList>
    </citation>
    <scope>NUCLEOTIDE SEQUENCE [LARGE SCALE GENOMIC DNA]</scope>
    <source>
        <strain evidence="1 2">ZS02</strain>
    </source>
</reference>
<dbReference type="AlphaFoldDB" id="A0A1R1I391"/>
<proteinExistence type="predicted"/>
<dbReference type="SUPFAM" id="SSF56112">
    <property type="entry name" value="Protein kinase-like (PK-like)"/>
    <property type="match status" value="1"/>
</dbReference>
<dbReference type="PIRSF" id="PIRSF026326">
    <property type="entry name" value="InaA"/>
    <property type="match status" value="1"/>
</dbReference>
<sequence length="226" mass="25398">MSGTASQMFERWWRAEGEWVEEANQRRGGESGVQRLPGERRPLYCKRQCGHVHRSLCHPLGRPTVLREAESIRAFRALGLGVPELVYCGARKQGDTWQALLVTEELPGFVALDRWYATEAESVSPAARGLLLDRLGQSLALMHAAGWQHGCLYAKHVFVRVEEGSYGPMVEVALIDLEKCRRRWLRKFAARHDMAQFSRHRGGMPPADWDRLLAAHSAALAALGLC</sequence>
<dbReference type="STRING" id="418702.BJN45_13145"/>
<evidence type="ECO:0000313" key="2">
    <source>
        <dbReference type="Proteomes" id="UP000187526"/>
    </source>
</evidence>
<dbReference type="InterPro" id="IPR027023">
    <property type="entry name" value="Put_LipoPS_kinase_InaA"/>
</dbReference>